<dbReference type="OrthoDB" id="2340858at2759"/>
<evidence type="ECO:0000313" key="2">
    <source>
        <dbReference type="Proteomes" id="UP000218811"/>
    </source>
</evidence>
<dbReference type="PANTHER" id="PTHR33129:SF1">
    <property type="entry name" value="ATP-BINDING PROTEIN"/>
    <property type="match status" value="1"/>
</dbReference>
<sequence length="592" mass="66477">MPFSMRGYSGAERVDPDNNSYDGSLARLHEIAWRGNRKDLFHPLSIVRDAQPASAELPENPIVLHWDKDSTSFVALLWDSEVSSILVRDEYPNMLRDIIDDAVLGKHKGKDDVNAQPFYNPFYQLPGIKPSATGAILVGSPGIGKSVFLTYVLALRLLAGLTTILQSDGEAVFVLNDEGVFRVPPITRYNQLRRYIPVGTWCLIDSNPLLTEVPPLYLKLYNTCGTLILQAASSRDERIEWMKKAAAPVYTFWMAPWSLGELITGRDLQIWGGQHVRPSESDLMSFSKLYGTSARQVYAYATNPGSYTKRVHKNISKLARKDVVNLLRLGAAAELNDAISHEILVATPCPGDRQTFDLQIATRHLLMMILDQLDSANDQAVDMLYQLLLRDSCTRAGAGYLLEGALLVKFPNGGEWPVTAMKISMKGENTHRHSNNVKPQYLRLGYEGCTVAIANDWIDPAIKKFERLYCHHFSLWEETTLEDGFYIPRPKSQPTFDAFVYDAGSRRATIFQVTVADRHDISAGGLDWLHARGVKLIDLVVVTPPLGGRIVQDIWVANSHRDKLDRVYHLELLDLKECSVAELKQLEEPKEE</sequence>
<dbReference type="InterPro" id="IPR052980">
    <property type="entry name" value="Crinkler_effector"/>
</dbReference>
<protein>
    <submittedName>
        <fullName evidence="1">Uncharacterized protein</fullName>
    </submittedName>
</protein>
<keyword evidence="2" id="KW-1185">Reference proteome</keyword>
<evidence type="ECO:0000313" key="1">
    <source>
        <dbReference type="EMBL" id="PCH39508.1"/>
    </source>
</evidence>
<dbReference type="PANTHER" id="PTHR33129">
    <property type="entry name" value="PROTEIN KINASE DOMAIN-CONTAINING PROTEIN-RELATED"/>
    <property type="match status" value="1"/>
</dbReference>
<organism evidence="1 2">
    <name type="scientific">Wolfiporia cocos (strain MD-104)</name>
    <name type="common">Brown rot fungus</name>
    <dbReference type="NCBI Taxonomy" id="742152"/>
    <lineage>
        <taxon>Eukaryota</taxon>
        <taxon>Fungi</taxon>
        <taxon>Dikarya</taxon>
        <taxon>Basidiomycota</taxon>
        <taxon>Agaricomycotina</taxon>
        <taxon>Agaricomycetes</taxon>
        <taxon>Polyporales</taxon>
        <taxon>Phaeolaceae</taxon>
        <taxon>Wolfiporia</taxon>
    </lineage>
</organism>
<dbReference type="Proteomes" id="UP000218811">
    <property type="component" value="Unassembled WGS sequence"/>
</dbReference>
<accession>A0A2H3JP58</accession>
<proteinExistence type="predicted"/>
<dbReference type="AlphaFoldDB" id="A0A2H3JP58"/>
<name>A0A2H3JP58_WOLCO</name>
<reference evidence="1 2" key="1">
    <citation type="journal article" date="2012" name="Science">
        <title>The Paleozoic origin of enzymatic lignin decomposition reconstructed from 31 fungal genomes.</title>
        <authorList>
            <person name="Floudas D."/>
            <person name="Binder M."/>
            <person name="Riley R."/>
            <person name="Barry K."/>
            <person name="Blanchette R.A."/>
            <person name="Henrissat B."/>
            <person name="Martinez A.T."/>
            <person name="Otillar R."/>
            <person name="Spatafora J.W."/>
            <person name="Yadav J.S."/>
            <person name="Aerts A."/>
            <person name="Benoit I."/>
            <person name="Boyd A."/>
            <person name="Carlson A."/>
            <person name="Copeland A."/>
            <person name="Coutinho P.M."/>
            <person name="de Vries R.P."/>
            <person name="Ferreira P."/>
            <person name="Findley K."/>
            <person name="Foster B."/>
            <person name="Gaskell J."/>
            <person name="Glotzer D."/>
            <person name="Gorecki P."/>
            <person name="Heitman J."/>
            <person name="Hesse C."/>
            <person name="Hori C."/>
            <person name="Igarashi K."/>
            <person name="Jurgens J.A."/>
            <person name="Kallen N."/>
            <person name="Kersten P."/>
            <person name="Kohler A."/>
            <person name="Kuees U."/>
            <person name="Kumar T.K.A."/>
            <person name="Kuo A."/>
            <person name="LaButti K."/>
            <person name="Larrondo L.F."/>
            <person name="Lindquist E."/>
            <person name="Ling A."/>
            <person name="Lombard V."/>
            <person name="Lucas S."/>
            <person name="Lundell T."/>
            <person name="Martin R."/>
            <person name="McLaughlin D.J."/>
            <person name="Morgenstern I."/>
            <person name="Morin E."/>
            <person name="Murat C."/>
            <person name="Nagy L.G."/>
            <person name="Nolan M."/>
            <person name="Ohm R.A."/>
            <person name="Patyshakuliyeva A."/>
            <person name="Rokas A."/>
            <person name="Ruiz-Duenas F.J."/>
            <person name="Sabat G."/>
            <person name="Salamov A."/>
            <person name="Samejima M."/>
            <person name="Schmutz J."/>
            <person name="Slot J.C."/>
            <person name="St John F."/>
            <person name="Stenlid J."/>
            <person name="Sun H."/>
            <person name="Sun S."/>
            <person name="Syed K."/>
            <person name="Tsang A."/>
            <person name="Wiebenga A."/>
            <person name="Young D."/>
            <person name="Pisabarro A."/>
            <person name="Eastwood D.C."/>
            <person name="Martin F."/>
            <person name="Cullen D."/>
            <person name="Grigoriev I.V."/>
            <person name="Hibbett D.S."/>
        </authorList>
    </citation>
    <scope>NUCLEOTIDE SEQUENCE [LARGE SCALE GENOMIC DNA]</scope>
    <source>
        <strain evidence="1 2">MD-104</strain>
    </source>
</reference>
<dbReference type="EMBL" id="KB468009">
    <property type="protein sequence ID" value="PCH39508.1"/>
    <property type="molecule type" value="Genomic_DNA"/>
</dbReference>
<gene>
    <name evidence="1" type="ORF">WOLCODRAFT_141292</name>
</gene>
<dbReference type="OMA" id="GENTHRH"/>